<dbReference type="OrthoDB" id="426882at2759"/>
<keyword evidence="2" id="KW-1185">Reference proteome</keyword>
<accession>A0A6A5UWJ6</accession>
<protein>
    <submittedName>
        <fullName evidence="1">Uncharacterized protein</fullName>
    </submittedName>
</protein>
<proteinExistence type="predicted"/>
<name>A0A6A5UWJ6_9PLEO</name>
<dbReference type="AlphaFoldDB" id="A0A6A5UWJ6"/>
<dbReference type="EMBL" id="ML976710">
    <property type="protein sequence ID" value="KAF1969361.1"/>
    <property type="molecule type" value="Genomic_DNA"/>
</dbReference>
<sequence length="58" mass="7026">MFMVCIYFGRDKAGEMYRHQGHDMLRQLHLEEEIMKMSDPLEKKAYCKALWGVYCHEK</sequence>
<organism evidence="1 2">
    <name type="scientific">Bimuria novae-zelandiae CBS 107.79</name>
    <dbReference type="NCBI Taxonomy" id="1447943"/>
    <lineage>
        <taxon>Eukaryota</taxon>
        <taxon>Fungi</taxon>
        <taxon>Dikarya</taxon>
        <taxon>Ascomycota</taxon>
        <taxon>Pezizomycotina</taxon>
        <taxon>Dothideomycetes</taxon>
        <taxon>Pleosporomycetidae</taxon>
        <taxon>Pleosporales</taxon>
        <taxon>Massarineae</taxon>
        <taxon>Didymosphaeriaceae</taxon>
        <taxon>Bimuria</taxon>
    </lineage>
</organism>
<gene>
    <name evidence="1" type="ORF">BU23DRAFT_240067</name>
</gene>
<reference evidence="1" key="1">
    <citation type="journal article" date="2020" name="Stud. Mycol.">
        <title>101 Dothideomycetes genomes: a test case for predicting lifestyles and emergence of pathogens.</title>
        <authorList>
            <person name="Haridas S."/>
            <person name="Albert R."/>
            <person name="Binder M."/>
            <person name="Bloem J."/>
            <person name="Labutti K."/>
            <person name="Salamov A."/>
            <person name="Andreopoulos B."/>
            <person name="Baker S."/>
            <person name="Barry K."/>
            <person name="Bills G."/>
            <person name="Bluhm B."/>
            <person name="Cannon C."/>
            <person name="Castanera R."/>
            <person name="Culley D."/>
            <person name="Daum C."/>
            <person name="Ezra D."/>
            <person name="Gonzalez J."/>
            <person name="Henrissat B."/>
            <person name="Kuo A."/>
            <person name="Liang C."/>
            <person name="Lipzen A."/>
            <person name="Lutzoni F."/>
            <person name="Magnuson J."/>
            <person name="Mondo S."/>
            <person name="Nolan M."/>
            <person name="Ohm R."/>
            <person name="Pangilinan J."/>
            <person name="Park H.-J."/>
            <person name="Ramirez L."/>
            <person name="Alfaro M."/>
            <person name="Sun H."/>
            <person name="Tritt A."/>
            <person name="Yoshinaga Y."/>
            <person name="Zwiers L.-H."/>
            <person name="Turgeon B."/>
            <person name="Goodwin S."/>
            <person name="Spatafora J."/>
            <person name="Crous P."/>
            <person name="Grigoriev I."/>
        </authorList>
    </citation>
    <scope>NUCLEOTIDE SEQUENCE</scope>
    <source>
        <strain evidence="1">CBS 107.79</strain>
    </source>
</reference>
<evidence type="ECO:0000313" key="2">
    <source>
        <dbReference type="Proteomes" id="UP000800036"/>
    </source>
</evidence>
<dbReference type="Proteomes" id="UP000800036">
    <property type="component" value="Unassembled WGS sequence"/>
</dbReference>
<evidence type="ECO:0000313" key="1">
    <source>
        <dbReference type="EMBL" id="KAF1969361.1"/>
    </source>
</evidence>